<feature type="transmembrane region" description="Helical" evidence="2">
    <location>
        <begin position="818"/>
        <end position="840"/>
    </location>
</feature>
<accession>A0A160PQ96</accession>
<dbReference type="AlphaFoldDB" id="A0A160PQ96"/>
<reference evidence="3 4" key="1">
    <citation type="submission" date="2016-02" db="EMBL/GenBank/DDBJ databases">
        <title>Corynebacterium glutamicum N24 whole genome sequencing project.</title>
        <authorList>
            <person name="Matsutani M."/>
            <person name="Nangtapong N."/>
            <person name="Yakushi T."/>
            <person name="Matsushita K."/>
        </authorList>
    </citation>
    <scope>NUCLEOTIDE SEQUENCE [LARGE SCALE GENOMIC DNA]</scope>
    <source>
        <strain evidence="3 4">N24</strain>
    </source>
</reference>
<keyword evidence="4" id="KW-1185">Reference proteome</keyword>
<organism evidence="3 4">
    <name type="scientific">Corynebacterium suranareeae</name>
    <dbReference type="NCBI Taxonomy" id="2506452"/>
    <lineage>
        <taxon>Bacteria</taxon>
        <taxon>Bacillati</taxon>
        <taxon>Actinomycetota</taxon>
        <taxon>Actinomycetes</taxon>
        <taxon>Mycobacteriales</taxon>
        <taxon>Corynebacteriaceae</taxon>
        <taxon>Corynebacterium</taxon>
    </lineage>
</organism>
<dbReference type="Proteomes" id="UP000218244">
    <property type="component" value="Chromosome"/>
</dbReference>
<dbReference type="KEGG" id="csur:N24_1877"/>
<evidence type="ECO:0000313" key="3">
    <source>
        <dbReference type="EMBL" id="BAU96139.1"/>
    </source>
</evidence>
<feature type="coiled-coil region" evidence="1">
    <location>
        <begin position="689"/>
        <end position="803"/>
    </location>
</feature>
<keyword evidence="2" id="KW-1133">Transmembrane helix</keyword>
<feature type="coiled-coil region" evidence="1">
    <location>
        <begin position="563"/>
        <end position="590"/>
    </location>
</feature>
<evidence type="ECO:0000256" key="1">
    <source>
        <dbReference type="SAM" id="Coils"/>
    </source>
</evidence>
<keyword evidence="1" id="KW-0175">Coiled coil</keyword>
<name>A0A160PQ96_9CORY</name>
<dbReference type="EMBL" id="AP017369">
    <property type="protein sequence ID" value="BAU96139.1"/>
    <property type="molecule type" value="Genomic_DNA"/>
</dbReference>
<gene>
    <name evidence="3" type="ORF">N24_1877</name>
</gene>
<proteinExistence type="predicted"/>
<evidence type="ECO:0000256" key="2">
    <source>
        <dbReference type="SAM" id="Phobius"/>
    </source>
</evidence>
<protein>
    <submittedName>
        <fullName evidence="3">Uncharacterized protein</fullName>
    </submittedName>
</protein>
<dbReference type="RefSeq" id="WP_096456428.1">
    <property type="nucleotide sequence ID" value="NZ_AP017369.1"/>
</dbReference>
<sequence>MLDSLKNRFTKAKNSHGVGEGAVSGDAALKPLRKEERLASVIQETEPGAAVEVMRRNDAFALPGETGWVVMLLPTHDPQFGGLNAKEKSNEDKGTIINLVINDDIHSVVTPELLDNDVLGVIPDEASFDRMDEFDLLRNKARWHYGVAAIEPDTGELVVFKVPAKNSASARGDIFAEVGDVLSGATDLEDVVDFEVIATFLEVLNETSEVDIDDEDGDVPYGLEGVNAAGVITDDLIREKLNAGSYPSSAEIIDNIVHVFTKLQGKHHVAPQPVLHSADVVDADAQESHDTVVIASLDDAELAEQVDTPDFSDGFGIDDVEATEPEDESADEALAETVADADPFGDDDEAPFGDVVEDDPFGGDDEPDFGASGVAPAPVAGMSDEQIQALIRGVSESVQAKTGSELNALREDLAQALAYNPVQDSQAALAQVHAADDRSFDADQVGDAVTKRYVNDDLGLYVDEANFNNALTRAPFQVAMPQFQETTPWLGDQLRTLVTVFNGQLLDQHQRDYEEVRAMYIALNDRSNLEIARDLGLDNKDSEFYEVYRAIERDRDVMAGDQQRVESERRQQLQQEYEANREEYVMAKIAEQRVEYDRRHMPRHTASLEAVGRELTSLRDRTIEDYTARMNTLRRARAGERANAAESRIIDELRPIVERQAELQRATFDGFIGDLDKFIADHREDDLRLASVNEQKLAADNRVAQLTKEAEERIEGIRVETDKMIASQRQALERQEKEFAAELKRRDTIVAASEERAEREITTARLDAEAALKRMEEQIRANNEVHEIEMAAERERSDQAEANSMSFVESLKQKDQSYVFMIVGSAVTALIAGLVAGGVFF</sequence>
<evidence type="ECO:0000313" key="4">
    <source>
        <dbReference type="Proteomes" id="UP000218244"/>
    </source>
</evidence>
<keyword evidence="2" id="KW-0812">Transmembrane</keyword>
<keyword evidence="2" id="KW-0472">Membrane</keyword>